<evidence type="ECO:0000313" key="1">
    <source>
        <dbReference type="EMBL" id="QHS79869.1"/>
    </source>
</evidence>
<dbReference type="EMBL" id="MN740664">
    <property type="protein sequence ID" value="QHS79869.1"/>
    <property type="molecule type" value="Genomic_DNA"/>
</dbReference>
<proteinExistence type="predicted"/>
<name>A0A6C0AJB1_9ZZZZ</name>
<protein>
    <submittedName>
        <fullName evidence="1">Uncharacterized protein</fullName>
    </submittedName>
</protein>
<accession>A0A6C0AJB1</accession>
<sequence length="172" mass="19876">MNIFFLSLNPDEAARLHCDKHVVKMILETAQLLYTAHWVYESPLPDDAYRKTHPNHPLARWVRESLANYTWLCRLGLALCAEYTYRYGKVHKTQHHLTWLSAHSPKKLVDVGWTLPRLAMPEEFHDPDPVVAYRAYYVGAKARLLSYTKRLPPNFLGEAVYMTAGGKSIPVR</sequence>
<dbReference type="AlphaFoldDB" id="A0A6C0AJB1"/>
<reference evidence="1" key="1">
    <citation type="journal article" date="2020" name="Nature">
        <title>Giant virus diversity and host interactions through global metagenomics.</title>
        <authorList>
            <person name="Schulz F."/>
            <person name="Roux S."/>
            <person name="Paez-Espino D."/>
            <person name="Jungbluth S."/>
            <person name="Walsh D.A."/>
            <person name="Denef V.J."/>
            <person name="McMahon K.D."/>
            <person name="Konstantinidis K.T."/>
            <person name="Eloe-Fadrosh E.A."/>
            <person name="Kyrpides N.C."/>
            <person name="Woyke T."/>
        </authorList>
    </citation>
    <scope>NUCLEOTIDE SEQUENCE</scope>
    <source>
        <strain evidence="1">GVMAG-S-1035375-24</strain>
    </source>
</reference>
<organism evidence="1">
    <name type="scientific">viral metagenome</name>
    <dbReference type="NCBI Taxonomy" id="1070528"/>
    <lineage>
        <taxon>unclassified sequences</taxon>
        <taxon>metagenomes</taxon>
        <taxon>organismal metagenomes</taxon>
    </lineage>
</organism>